<evidence type="ECO:0000259" key="12">
    <source>
        <dbReference type="Pfam" id="PF13231"/>
    </source>
</evidence>
<evidence type="ECO:0000313" key="13">
    <source>
        <dbReference type="EMBL" id="MFC1414592.1"/>
    </source>
</evidence>
<organism evidence="13 14">
    <name type="scientific">Streptacidiphilus alkalitolerans</name>
    <dbReference type="NCBI Taxonomy" id="3342712"/>
    <lineage>
        <taxon>Bacteria</taxon>
        <taxon>Bacillati</taxon>
        <taxon>Actinomycetota</taxon>
        <taxon>Actinomycetes</taxon>
        <taxon>Kitasatosporales</taxon>
        <taxon>Streptomycetaceae</taxon>
        <taxon>Streptacidiphilus</taxon>
    </lineage>
</organism>
<feature type="transmembrane region" description="Helical" evidence="11">
    <location>
        <begin position="386"/>
        <end position="409"/>
    </location>
</feature>
<comment type="caution">
    <text evidence="13">The sequence shown here is derived from an EMBL/GenBank/DDBJ whole genome shotgun (WGS) entry which is preliminary data.</text>
</comment>
<feature type="transmembrane region" description="Helical" evidence="11">
    <location>
        <begin position="157"/>
        <end position="176"/>
    </location>
</feature>
<dbReference type="InterPro" id="IPR038731">
    <property type="entry name" value="RgtA/B/C-like"/>
</dbReference>
<sequence length="411" mass="43630">MIDAALSATRTTGTGRGEAAPAPTHRSEALRSALRDAVPALVGYAAVRMVGLALALWYAAGHDKQTLVRLGTFWDAGWYVRIVQTGYSVGDGFIGMHNIPYSPRAFFPLFPWLADMVRWVLPVSPGTALVLVSTLASLAAAWGIFAVGRVCYSRRAGTIAAVLWGVLPLAVLENTAYSEALFTALSAWTLYAVLTRRWLTAGLLCLLAGLSRPSAMALTAAVGLAALVELVACLRGRGSGHWARPLLAGLLSPLGWAGYMLWTGWVLGSWGAYFHIQQAWATTFDGGGTSLHWFEDLLFGGRAVSGIPLSDAVMALTLAGYLVLFVITLVHRQPLPLLVFSTVLLVIDLGNASPAPPFARFLLPAFPLLYPLAVSLGRLRSLRTLAVVLGSATLLSGLYGVFVLFLGGAPG</sequence>
<dbReference type="InterPro" id="IPR007315">
    <property type="entry name" value="PIG-V/Gpi18"/>
</dbReference>
<feature type="transmembrane region" description="Helical" evidence="11">
    <location>
        <begin position="215"/>
        <end position="234"/>
    </location>
</feature>
<comment type="pathway">
    <text evidence="2">Glycolipid biosynthesis; glycosylphosphatidylinositol-anchor biosynthesis.</text>
</comment>
<gene>
    <name evidence="13" type="ORF">ACEZDG_35545</name>
</gene>
<evidence type="ECO:0000256" key="4">
    <source>
        <dbReference type="ARBA" id="ARBA00022676"/>
    </source>
</evidence>
<evidence type="ECO:0000256" key="9">
    <source>
        <dbReference type="ARBA" id="ARBA00023136"/>
    </source>
</evidence>
<keyword evidence="3" id="KW-0337">GPI-anchor biosynthesis</keyword>
<dbReference type="GO" id="GO:0016757">
    <property type="term" value="F:glycosyltransferase activity"/>
    <property type="evidence" value="ECO:0007669"/>
    <property type="project" value="UniProtKB-KW"/>
</dbReference>
<dbReference type="EMBL" id="JBHEZX010000025">
    <property type="protein sequence ID" value="MFC1414592.1"/>
    <property type="molecule type" value="Genomic_DNA"/>
</dbReference>
<keyword evidence="7" id="KW-0256">Endoplasmic reticulum</keyword>
<keyword evidence="14" id="KW-1185">Reference proteome</keyword>
<keyword evidence="5 13" id="KW-0808">Transferase</keyword>
<feature type="region of interest" description="Disordered" evidence="10">
    <location>
        <begin position="1"/>
        <end position="25"/>
    </location>
</feature>
<keyword evidence="8 11" id="KW-1133">Transmembrane helix</keyword>
<feature type="transmembrane region" description="Helical" evidence="11">
    <location>
        <begin position="337"/>
        <end position="355"/>
    </location>
</feature>
<name>A0ABV6VM15_9ACTN</name>
<feature type="transmembrane region" description="Helical" evidence="11">
    <location>
        <begin position="312"/>
        <end position="330"/>
    </location>
</feature>
<keyword evidence="6 11" id="KW-0812">Transmembrane</keyword>
<evidence type="ECO:0000256" key="7">
    <source>
        <dbReference type="ARBA" id="ARBA00022824"/>
    </source>
</evidence>
<feature type="transmembrane region" description="Helical" evidence="11">
    <location>
        <begin position="119"/>
        <end position="145"/>
    </location>
</feature>
<evidence type="ECO:0000256" key="11">
    <source>
        <dbReference type="SAM" id="Phobius"/>
    </source>
</evidence>
<evidence type="ECO:0000256" key="6">
    <source>
        <dbReference type="ARBA" id="ARBA00022692"/>
    </source>
</evidence>
<feature type="transmembrane region" description="Helical" evidence="11">
    <location>
        <begin position="246"/>
        <end position="265"/>
    </location>
</feature>
<dbReference type="EC" id="2.4.-.-" evidence="13"/>
<evidence type="ECO:0000256" key="2">
    <source>
        <dbReference type="ARBA" id="ARBA00004687"/>
    </source>
</evidence>
<feature type="domain" description="Glycosyltransferase RgtA/B/C/D-like" evidence="12">
    <location>
        <begin position="108"/>
        <end position="228"/>
    </location>
</feature>
<reference evidence="13 14" key="1">
    <citation type="submission" date="2024-09" db="EMBL/GenBank/DDBJ databases">
        <authorList>
            <person name="Lee S.D."/>
        </authorList>
    </citation>
    <scope>NUCLEOTIDE SEQUENCE [LARGE SCALE GENOMIC DNA]</scope>
    <source>
        <strain evidence="13 14">N1-1</strain>
    </source>
</reference>
<feature type="transmembrane region" description="Helical" evidence="11">
    <location>
        <begin position="41"/>
        <end position="60"/>
    </location>
</feature>
<evidence type="ECO:0000256" key="8">
    <source>
        <dbReference type="ARBA" id="ARBA00022989"/>
    </source>
</evidence>
<evidence type="ECO:0000256" key="5">
    <source>
        <dbReference type="ARBA" id="ARBA00022679"/>
    </source>
</evidence>
<keyword evidence="4 13" id="KW-0328">Glycosyltransferase</keyword>
<evidence type="ECO:0000256" key="3">
    <source>
        <dbReference type="ARBA" id="ARBA00022502"/>
    </source>
</evidence>
<feature type="compositionally biased region" description="Low complexity" evidence="10">
    <location>
        <begin position="1"/>
        <end position="24"/>
    </location>
</feature>
<accession>A0ABV6VM15</accession>
<keyword evidence="9 11" id="KW-0472">Membrane</keyword>
<dbReference type="PANTHER" id="PTHR12468:SF2">
    <property type="entry name" value="GPI MANNOSYLTRANSFERASE 2"/>
    <property type="match status" value="1"/>
</dbReference>
<evidence type="ECO:0000256" key="10">
    <source>
        <dbReference type="SAM" id="MobiDB-lite"/>
    </source>
</evidence>
<dbReference type="Proteomes" id="UP001592582">
    <property type="component" value="Unassembled WGS sequence"/>
</dbReference>
<comment type="subcellular location">
    <subcellularLocation>
        <location evidence="1">Endoplasmic reticulum membrane</location>
        <topology evidence="1">Multi-pass membrane protein</topology>
    </subcellularLocation>
</comment>
<dbReference type="RefSeq" id="WP_380518372.1">
    <property type="nucleotide sequence ID" value="NZ_JBHEZX010000025.1"/>
</dbReference>
<dbReference type="PANTHER" id="PTHR12468">
    <property type="entry name" value="GPI MANNOSYLTRANSFERASE 2"/>
    <property type="match status" value="1"/>
</dbReference>
<feature type="transmembrane region" description="Helical" evidence="11">
    <location>
        <begin position="361"/>
        <end position="379"/>
    </location>
</feature>
<protein>
    <submittedName>
        <fullName evidence="13">Glycosyltransferase family 39 protein</fullName>
        <ecNumber evidence="13">2.4.-.-</ecNumber>
    </submittedName>
</protein>
<evidence type="ECO:0000256" key="1">
    <source>
        <dbReference type="ARBA" id="ARBA00004477"/>
    </source>
</evidence>
<evidence type="ECO:0000313" key="14">
    <source>
        <dbReference type="Proteomes" id="UP001592582"/>
    </source>
</evidence>
<proteinExistence type="predicted"/>
<dbReference type="Pfam" id="PF13231">
    <property type="entry name" value="PMT_2"/>
    <property type="match status" value="1"/>
</dbReference>